<accession>A0A9P3LSY1</accession>
<dbReference type="PANTHER" id="PTHR35559">
    <property type="entry name" value="CHITIN-BINDING TYPE-4 DOMAIN-CONTAINING PROTEIN"/>
    <property type="match status" value="1"/>
</dbReference>
<feature type="chain" id="PRO_5040368604" description="Chitin-binding type-4 domain-containing protein" evidence="1">
    <location>
        <begin position="29"/>
        <end position="218"/>
    </location>
</feature>
<organism evidence="2 3">
    <name type="scientific">Entomortierella parvispora</name>
    <dbReference type="NCBI Taxonomy" id="205924"/>
    <lineage>
        <taxon>Eukaryota</taxon>
        <taxon>Fungi</taxon>
        <taxon>Fungi incertae sedis</taxon>
        <taxon>Mucoromycota</taxon>
        <taxon>Mortierellomycotina</taxon>
        <taxon>Mortierellomycetes</taxon>
        <taxon>Mortierellales</taxon>
        <taxon>Mortierellaceae</taxon>
        <taxon>Entomortierella</taxon>
    </lineage>
</organism>
<keyword evidence="3" id="KW-1185">Reference proteome</keyword>
<gene>
    <name evidence="2" type="ORF">EMPS_01789</name>
</gene>
<keyword evidence="1" id="KW-0732">Signal</keyword>
<evidence type="ECO:0000256" key="1">
    <source>
        <dbReference type="SAM" id="SignalP"/>
    </source>
</evidence>
<evidence type="ECO:0008006" key="4">
    <source>
        <dbReference type="Google" id="ProtNLM"/>
    </source>
</evidence>
<feature type="signal peptide" evidence="1">
    <location>
        <begin position="1"/>
        <end position="28"/>
    </location>
</feature>
<evidence type="ECO:0000313" key="2">
    <source>
        <dbReference type="EMBL" id="GJJ69443.1"/>
    </source>
</evidence>
<dbReference type="EMBL" id="BQFW01000002">
    <property type="protein sequence ID" value="GJJ69443.1"/>
    <property type="molecule type" value="Genomic_DNA"/>
</dbReference>
<protein>
    <recommendedName>
        <fullName evidence="4">Chitin-binding type-4 domain-containing protein</fullName>
    </recommendedName>
</protein>
<dbReference type="Proteomes" id="UP000827284">
    <property type="component" value="Unassembled WGS sequence"/>
</dbReference>
<reference evidence="2" key="2">
    <citation type="journal article" date="2022" name="Microbiol. Resour. Announc.">
        <title>Whole-Genome Sequence of Entomortierella parvispora E1425, a Mucoromycotan Fungus Associated with Burkholderiaceae-Related Endosymbiotic Bacteria.</title>
        <authorList>
            <person name="Herlambang A."/>
            <person name="Guo Y."/>
            <person name="Takashima Y."/>
            <person name="Narisawa K."/>
            <person name="Ohta H."/>
            <person name="Nishizawa T."/>
        </authorList>
    </citation>
    <scope>NUCLEOTIDE SEQUENCE</scope>
    <source>
        <strain evidence="2">E1425</strain>
    </source>
</reference>
<dbReference type="OrthoDB" id="64281at2759"/>
<proteinExistence type="predicted"/>
<sequence length="218" mass="24066">MRTKMSSRALSSALLALCLTSSIQLVSAHSWLDCTNMGPDGCAGYPLGYPGRQDVDINTKYTYLVQERRPDAPVCQPGRQDIPGSNPFQVASVTPGQNLHLTWQPDGHLDDANPSTIEVHWTGVPGQQLHVRSELTPATLLGTMVFGTSANCDQPSEPNTWCHGHITIPAMTAPGIYQAVWWWKYDRNPHGEEYSTCFELNVQPAPPLKKRRISGPQF</sequence>
<name>A0A9P3LSY1_9FUNG</name>
<comment type="caution">
    <text evidence="2">The sequence shown here is derived from an EMBL/GenBank/DDBJ whole genome shotgun (WGS) entry which is preliminary data.</text>
</comment>
<dbReference type="AlphaFoldDB" id="A0A9P3LSY1"/>
<dbReference type="PANTHER" id="PTHR35559:SF1">
    <property type="entry name" value="CHITIN-BINDING TYPE-4 DOMAIN-CONTAINING PROTEIN"/>
    <property type="match status" value="1"/>
</dbReference>
<reference evidence="2" key="1">
    <citation type="submission" date="2021-11" db="EMBL/GenBank/DDBJ databases">
        <authorList>
            <person name="Herlambang A."/>
            <person name="Guo Y."/>
            <person name="Takashima Y."/>
            <person name="Nishizawa T."/>
        </authorList>
    </citation>
    <scope>NUCLEOTIDE SEQUENCE</scope>
    <source>
        <strain evidence="2">E1425</strain>
    </source>
</reference>
<evidence type="ECO:0000313" key="3">
    <source>
        <dbReference type="Proteomes" id="UP000827284"/>
    </source>
</evidence>